<evidence type="ECO:0000313" key="10">
    <source>
        <dbReference type="EMBL" id="GAU29014.1"/>
    </source>
</evidence>
<dbReference type="InterPro" id="IPR002241">
    <property type="entry name" value="Glyco_hydro_27"/>
</dbReference>
<evidence type="ECO:0000256" key="3">
    <source>
        <dbReference type="ARBA" id="ARBA00012755"/>
    </source>
</evidence>
<dbReference type="InterPro" id="IPR017853">
    <property type="entry name" value="GH"/>
</dbReference>
<dbReference type="GO" id="GO:0005975">
    <property type="term" value="P:carbohydrate metabolic process"/>
    <property type="evidence" value="ECO:0007669"/>
    <property type="project" value="InterPro"/>
</dbReference>
<dbReference type="AlphaFoldDB" id="A0A2Z6M919"/>
<keyword evidence="11" id="KW-1185">Reference proteome</keyword>
<dbReference type="Gene3D" id="3.20.20.70">
    <property type="entry name" value="Aldolase class I"/>
    <property type="match status" value="1"/>
</dbReference>
<evidence type="ECO:0000256" key="2">
    <source>
        <dbReference type="ARBA" id="ARBA00009743"/>
    </source>
</evidence>
<dbReference type="InterPro" id="IPR013780">
    <property type="entry name" value="Glyco_hydro_b"/>
</dbReference>
<keyword evidence="7 8" id="KW-0326">Glycosidase</keyword>
<keyword evidence="5 8" id="KW-0378">Hydrolase</keyword>
<protein>
    <recommendedName>
        <fullName evidence="3 8">Alpha-galactosidase</fullName>
        <ecNumber evidence="3 8">3.2.1.22</ecNumber>
    </recommendedName>
    <alternativeName>
        <fullName evidence="8">Melibiase</fullName>
    </alternativeName>
</protein>
<evidence type="ECO:0000256" key="1">
    <source>
        <dbReference type="ARBA" id="ARBA00001255"/>
    </source>
</evidence>
<dbReference type="Gene3D" id="2.60.40.1180">
    <property type="entry name" value="Golgi alpha-mannosidase II"/>
    <property type="match status" value="1"/>
</dbReference>
<dbReference type="SUPFAM" id="SSF51011">
    <property type="entry name" value="Glycosyl hydrolase domain"/>
    <property type="match status" value="1"/>
</dbReference>
<dbReference type="InterPro" id="IPR013785">
    <property type="entry name" value="Aldolase_TIM"/>
</dbReference>
<dbReference type="InterPro" id="IPR041233">
    <property type="entry name" value="Melibiase_C"/>
</dbReference>
<dbReference type="PANTHER" id="PTHR11452">
    <property type="entry name" value="ALPHA-GALACTOSIDASE/ALPHA-N-ACETYLGALACTOSAMINIDASE"/>
    <property type="match status" value="1"/>
</dbReference>
<evidence type="ECO:0000256" key="5">
    <source>
        <dbReference type="ARBA" id="ARBA00022801"/>
    </source>
</evidence>
<dbReference type="EC" id="3.2.1.22" evidence="3 8"/>
<dbReference type="GO" id="GO:0009505">
    <property type="term" value="C:plant-type cell wall"/>
    <property type="evidence" value="ECO:0007669"/>
    <property type="project" value="TreeGrafter"/>
</dbReference>
<evidence type="ECO:0000313" key="11">
    <source>
        <dbReference type="Proteomes" id="UP000242715"/>
    </source>
</evidence>
<evidence type="ECO:0000256" key="6">
    <source>
        <dbReference type="ARBA" id="ARBA00023157"/>
    </source>
</evidence>
<dbReference type="GO" id="GO:0004557">
    <property type="term" value="F:alpha-galactosidase activity"/>
    <property type="evidence" value="ECO:0007669"/>
    <property type="project" value="UniProtKB-EC"/>
</dbReference>
<dbReference type="PANTHER" id="PTHR11452:SF73">
    <property type="entry name" value="ALPHA-GALACTOSIDASE"/>
    <property type="match status" value="1"/>
</dbReference>
<name>A0A2Z6M919_TRISU</name>
<evidence type="ECO:0000256" key="8">
    <source>
        <dbReference type="RuleBase" id="RU361168"/>
    </source>
</evidence>
<evidence type="ECO:0000256" key="7">
    <source>
        <dbReference type="ARBA" id="ARBA00023295"/>
    </source>
</evidence>
<organism evidence="10 11">
    <name type="scientific">Trifolium subterraneum</name>
    <name type="common">Subterranean clover</name>
    <dbReference type="NCBI Taxonomy" id="3900"/>
    <lineage>
        <taxon>Eukaryota</taxon>
        <taxon>Viridiplantae</taxon>
        <taxon>Streptophyta</taxon>
        <taxon>Embryophyta</taxon>
        <taxon>Tracheophyta</taxon>
        <taxon>Spermatophyta</taxon>
        <taxon>Magnoliopsida</taxon>
        <taxon>eudicotyledons</taxon>
        <taxon>Gunneridae</taxon>
        <taxon>Pentapetalae</taxon>
        <taxon>rosids</taxon>
        <taxon>fabids</taxon>
        <taxon>Fabales</taxon>
        <taxon>Fabaceae</taxon>
        <taxon>Papilionoideae</taxon>
        <taxon>50 kb inversion clade</taxon>
        <taxon>NPAAA clade</taxon>
        <taxon>Hologalegina</taxon>
        <taxon>IRL clade</taxon>
        <taxon>Trifolieae</taxon>
        <taxon>Trifolium</taxon>
    </lineage>
</organism>
<proteinExistence type="inferred from homology"/>
<evidence type="ECO:0000256" key="4">
    <source>
        <dbReference type="ARBA" id="ARBA00022729"/>
    </source>
</evidence>
<comment type="catalytic activity">
    <reaction evidence="1 8">
        <text>Hydrolysis of terminal, non-reducing alpha-D-galactose residues in alpha-D-galactosides, including galactose oligosaccharides, galactomannans and galactolipids.</text>
        <dbReference type="EC" id="3.2.1.22"/>
    </reaction>
</comment>
<dbReference type="FunFam" id="2.60.40.1180:FF:000008">
    <property type="entry name" value="Alpha-galactosidase"/>
    <property type="match status" value="1"/>
</dbReference>
<feature type="domain" description="Alpha galactosidase C-terminal" evidence="9">
    <location>
        <begin position="93"/>
        <end position="168"/>
    </location>
</feature>
<dbReference type="PRINTS" id="PR00740">
    <property type="entry name" value="GLHYDRLASE27"/>
</dbReference>
<comment type="similarity">
    <text evidence="2 8">Belongs to the glycosyl hydrolase 27 family.</text>
</comment>
<evidence type="ECO:0000259" key="9">
    <source>
        <dbReference type="Pfam" id="PF17801"/>
    </source>
</evidence>
<keyword evidence="6 8" id="KW-1015">Disulfide bond</keyword>
<keyword evidence="4" id="KW-0732">Signal</keyword>
<accession>A0A2Z6M919</accession>
<dbReference type="Pfam" id="PF16499">
    <property type="entry name" value="Melibiase_2"/>
    <property type="match status" value="1"/>
</dbReference>
<dbReference type="OrthoDB" id="5795902at2759"/>
<dbReference type="EMBL" id="DF973386">
    <property type="protein sequence ID" value="GAU29014.1"/>
    <property type="molecule type" value="Genomic_DNA"/>
</dbReference>
<dbReference type="Pfam" id="PF17801">
    <property type="entry name" value="Melibiase_C"/>
    <property type="match status" value="1"/>
</dbReference>
<reference evidence="11" key="1">
    <citation type="journal article" date="2017" name="Front. Plant Sci.">
        <title>Climate Clever Clovers: New Paradigm to Reduce the Environmental Footprint of Ruminants by Breeding Low Methanogenic Forages Utilizing Haplotype Variation.</title>
        <authorList>
            <person name="Kaur P."/>
            <person name="Appels R."/>
            <person name="Bayer P.E."/>
            <person name="Keeble-Gagnere G."/>
            <person name="Wang J."/>
            <person name="Hirakawa H."/>
            <person name="Shirasawa K."/>
            <person name="Vercoe P."/>
            <person name="Stefanova K."/>
            <person name="Durmic Z."/>
            <person name="Nichols P."/>
            <person name="Revell C."/>
            <person name="Isobe S.N."/>
            <person name="Edwards D."/>
            <person name="Erskine W."/>
        </authorList>
    </citation>
    <scope>NUCLEOTIDE SEQUENCE [LARGE SCALE GENOMIC DNA]</scope>
    <source>
        <strain evidence="11">cv. Daliak</strain>
    </source>
</reference>
<gene>
    <name evidence="10" type="ORF">TSUD_165320</name>
</gene>
<sequence>MTSIADANDKWASFAGPGAWNDPDMLEVGNGGMTTEEYRSHFSIWALAKAPLLVGCNIQAMDNTTYELISNSEVIAVNQDKLGVQGKKVKTNNNLEVWAGPLNNNKVAVVLWNRSSSNATVTASWSDIGLEQGTIVDARDLWEHSTQSLSSGEISAELDSHACKMYVLTPKRS</sequence>
<dbReference type="SUPFAM" id="SSF51445">
    <property type="entry name" value="(Trans)glycosidases"/>
    <property type="match status" value="1"/>
</dbReference>
<dbReference type="Proteomes" id="UP000242715">
    <property type="component" value="Unassembled WGS sequence"/>
</dbReference>